<reference evidence="2" key="1">
    <citation type="submission" date="2020-01" db="EMBL/GenBank/DDBJ databases">
        <authorList>
            <consortium name="DOE Joint Genome Institute"/>
            <person name="Haridas S."/>
            <person name="Albert R."/>
            <person name="Binder M."/>
            <person name="Bloem J."/>
            <person name="Labutti K."/>
            <person name="Salamov A."/>
            <person name="Andreopoulos B."/>
            <person name="Baker S.E."/>
            <person name="Barry K."/>
            <person name="Bills G."/>
            <person name="Bluhm B.H."/>
            <person name="Cannon C."/>
            <person name="Castanera R."/>
            <person name="Culley D.E."/>
            <person name="Daum C."/>
            <person name="Ezra D."/>
            <person name="Gonzalez J.B."/>
            <person name="Henrissat B."/>
            <person name="Kuo A."/>
            <person name="Liang C."/>
            <person name="Lipzen A."/>
            <person name="Lutzoni F."/>
            <person name="Magnuson J."/>
            <person name="Mondo S."/>
            <person name="Nolan M."/>
            <person name="Ohm R."/>
            <person name="Pangilinan J."/>
            <person name="Park H.-J."/>
            <person name="Ramirez L."/>
            <person name="Alfaro M."/>
            <person name="Sun H."/>
            <person name="Tritt A."/>
            <person name="Yoshinaga Y."/>
            <person name="Zwiers L.-H."/>
            <person name="Turgeon B.G."/>
            <person name="Goodwin S.B."/>
            <person name="Spatafora J.W."/>
            <person name="Crous P.W."/>
            <person name="Grigoriev I.V."/>
        </authorList>
    </citation>
    <scope>NUCLEOTIDE SEQUENCE</scope>
    <source>
        <strain evidence="2">IPT5</strain>
    </source>
</reference>
<dbReference type="EMBL" id="MU006298">
    <property type="protein sequence ID" value="KAF2852506.1"/>
    <property type="molecule type" value="Genomic_DNA"/>
</dbReference>
<keyword evidence="3" id="KW-1185">Reference proteome</keyword>
<dbReference type="Proteomes" id="UP000799423">
    <property type="component" value="Unassembled WGS sequence"/>
</dbReference>
<feature type="region of interest" description="Disordered" evidence="1">
    <location>
        <begin position="1"/>
        <end position="33"/>
    </location>
</feature>
<proteinExistence type="predicted"/>
<dbReference type="OrthoDB" id="5584028at2759"/>
<dbReference type="PANTHER" id="PTHR37852:SF1">
    <property type="entry name" value="HIG1 DOMAIN-CONTAINING PROTEIN"/>
    <property type="match status" value="1"/>
</dbReference>
<name>A0A6A7BAE1_9PLEO</name>
<sequence>MAALQSSPTQTSPEPSSSSQPSPLKSSTNTPRLGMPFDRRLLLTTALAFTSGFTLGSITAGHAASLRFRAENAHRLPISNPGWYLYHKSKNYYKWKFGVVEGLRKGAYIAAWSSVFFIVEESLDVFRGTWRAGRTMSEMEGVDELDMRRIEGGMQGCRDAISTAMAGMVTGGLWSAVHGFPVTIAARTIRMGLLVGLGFGLGQDGLAWVREKYGGGEQGESWIYKGARNRVIEQVVKESMEREG</sequence>
<feature type="compositionally biased region" description="Low complexity" evidence="1">
    <location>
        <begin position="1"/>
        <end position="28"/>
    </location>
</feature>
<evidence type="ECO:0000313" key="3">
    <source>
        <dbReference type="Proteomes" id="UP000799423"/>
    </source>
</evidence>
<evidence type="ECO:0000256" key="1">
    <source>
        <dbReference type="SAM" id="MobiDB-lite"/>
    </source>
</evidence>
<evidence type="ECO:0008006" key="4">
    <source>
        <dbReference type="Google" id="ProtNLM"/>
    </source>
</evidence>
<evidence type="ECO:0000313" key="2">
    <source>
        <dbReference type="EMBL" id="KAF2852506.1"/>
    </source>
</evidence>
<dbReference type="AlphaFoldDB" id="A0A6A7BAE1"/>
<dbReference type="PANTHER" id="PTHR37852">
    <property type="entry name" value="YALI0B21208P"/>
    <property type="match status" value="1"/>
</dbReference>
<gene>
    <name evidence="2" type="ORF">T440DRAFT_466654</name>
</gene>
<accession>A0A6A7BAE1</accession>
<protein>
    <recommendedName>
        <fullName evidence="4">Tim17-domain-containing protein</fullName>
    </recommendedName>
</protein>
<organism evidence="2 3">
    <name type="scientific">Plenodomus tracheiphilus IPT5</name>
    <dbReference type="NCBI Taxonomy" id="1408161"/>
    <lineage>
        <taxon>Eukaryota</taxon>
        <taxon>Fungi</taxon>
        <taxon>Dikarya</taxon>
        <taxon>Ascomycota</taxon>
        <taxon>Pezizomycotina</taxon>
        <taxon>Dothideomycetes</taxon>
        <taxon>Pleosporomycetidae</taxon>
        <taxon>Pleosporales</taxon>
        <taxon>Pleosporineae</taxon>
        <taxon>Leptosphaeriaceae</taxon>
        <taxon>Plenodomus</taxon>
    </lineage>
</organism>